<dbReference type="EMBL" id="OU895879">
    <property type="protein sequence ID" value="CAG9806981.1"/>
    <property type="molecule type" value="Genomic_DNA"/>
</dbReference>
<keyword evidence="2" id="KW-1185">Reference proteome</keyword>
<protein>
    <submittedName>
        <fullName evidence="1">Uncharacterized protein</fullName>
    </submittedName>
</protein>
<name>A0A9N9S168_9DIPT</name>
<organism evidence="1 2">
    <name type="scientific">Chironomus riparius</name>
    <dbReference type="NCBI Taxonomy" id="315576"/>
    <lineage>
        <taxon>Eukaryota</taxon>
        <taxon>Metazoa</taxon>
        <taxon>Ecdysozoa</taxon>
        <taxon>Arthropoda</taxon>
        <taxon>Hexapoda</taxon>
        <taxon>Insecta</taxon>
        <taxon>Pterygota</taxon>
        <taxon>Neoptera</taxon>
        <taxon>Endopterygota</taxon>
        <taxon>Diptera</taxon>
        <taxon>Nematocera</taxon>
        <taxon>Chironomoidea</taxon>
        <taxon>Chironomidae</taxon>
        <taxon>Chironominae</taxon>
        <taxon>Chironomus</taxon>
    </lineage>
</organism>
<dbReference type="Proteomes" id="UP001153620">
    <property type="component" value="Chromosome 3"/>
</dbReference>
<dbReference type="AlphaFoldDB" id="A0A9N9S168"/>
<evidence type="ECO:0000313" key="1">
    <source>
        <dbReference type="EMBL" id="CAG9806981.1"/>
    </source>
</evidence>
<sequence>MELQMQNVRPRDGRIQYDGNILIGLNTEMSADYKADRILLRIGPENDLDPSRILVDFHEGNNVTHNFSIHVDAATARLIEGMGRRITLFKNVVNLILRE</sequence>
<accession>A0A9N9S168</accession>
<proteinExistence type="predicted"/>
<evidence type="ECO:0000313" key="2">
    <source>
        <dbReference type="Proteomes" id="UP001153620"/>
    </source>
</evidence>
<gene>
    <name evidence="1" type="ORF">CHIRRI_LOCUS9833</name>
</gene>
<reference evidence="1" key="1">
    <citation type="submission" date="2022-01" db="EMBL/GenBank/DDBJ databases">
        <authorList>
            <person name="King R."/>
        </authorList>
    </citation>
    <scope>NUCLEOTIDE SEQUENCE</scope>
</reference>
<reference evidence="1" key="2">
    <citation type="submission" date="2022-10" db="EMBL/GenBank/DDBJ databases">
        <authorList>
            <consortium name="ENA_rothamsted_submissions"/>
            <consortium name="culmorum"/>
            <person name="King R."/>
        </authorList>
    </citation>
    <scope>NUCLEOTIDE SEQUENCE</scope>
</reference>